<feature type="region of interest" description="Disordered" evidence="1">
    <location>
        <begin position="228"/>
        <end position="251"/>
    </location>
</feature>
<feature type="region of interest" description="Disordered" evidence="1">
    <location>
        <begin position="1"/>
        <end position="47"/>
    </location>
</feature>
<dbReference type="EMBL" id="VXIV02002682">
    <property type="protein sequence ID" value="KAF6023638.1"/>
    <property type="molecule type" value="Genomic_DNA"/>
</dbReference>
<dbReference type="Pfam" id="PF09350">
    <property type="entry name" value="DJC28_CD"/>
    <property type="match status" value="1"/>
</dbReference>
<dbReference type="AlphaFoldDB" id="A0A7J7JE31"/>
<evidence type="ECO:0000313" key="4">
    <source>
        <dbReference type="Proteomes" id="UP000593567"/>
    </source>
</evidence>
<accession>A0A7J7JE31</accession>
<proteinExistence type="predicted"/>
<dbReference type="Proteomes" id="UP000593567">
    <property type="component" value="Unassembled WGS sequence"/>
</dbReference>
<dbReference type="PANTHER" id="PTHR39158">
    <property type="entry name" value="OS08G0560600 PROTEIN"/>
    <property type="match status" value="1"/>
</dbReference>
<sequence length="251" mass="28798">MTREDNLKELTEREDNPHISPQHRQYLSMQGVGYGTPSQRRKQYDSWRADKASERVFQFRKDGMLRDPDSKEVVRKEDESGFTRKIRTSNFLLRLADDMIKESMAKGDFDNLPGKGQPLKSSSDHNPYVDSHTHKLNNVLINNGYAPQWMTLETEIRTTYQKLSSNLELSHAALCTGDSRKLWSLEVVKFRDAIKELNKKVDTLNMLAPSLAIQMVHYNAELAISKVTQRSTSSTERHDGNTDFTKTSNST</sequence>
<feature type="region of interest" description="Disordered" evidence="1">
    <location>
        <begin position="107"/>
        <end position="126"/>
    </location>
</feature>
<protein>
    <submittedName>
        <fullName evidence="3">DNAJC28</fullName>
    </submittedName>
</protein>
<reference evidence="3" key="1">
    <citation type="submission" date="2020-06" db="EMBL/GenBank/DDBJ databases">
        <title>Draft genome of Bugula neritina, a colonial animal packing powerful symbionts and potential medicines.</title>
        <authorList>
            <person name="Rayko M."/>
        </authorList>
    </citation>
    <scope>NUCLEOTIDE SEQUENCE [LARGE SCALE GENOMIC DNA]</scope>
    <source>
        <strain evidence="3">Kwan_BN1</strain>
    </source>
</reference>
<gene>
    <name evidence="3" type="ORF">EB796_018045</name>
</gene>
<keyword evidence="4" id="KW-1185">Reference proteome</keyword>
<dbReference type="InterPro" id="IPR052573">
    <property type="entry name" value="DnaJ_C_subfamily_28"/>
</dbReference>
<feature type="domain" description="DnaJ homologue subfamily C member 28 conserved" evidence="2">
    <location>
        <begin position="95"/>
        <end position="163"/>
    </location>
</feature>
<feature type="compositionally biased region" description="Polar residues" evidence="1">
    <location>
        <begin position="242"/>
        <end position="251"/>
    </location>
</feature>
<evidence type="ECO:0000259" key="2">
    <source>
        <dbReference type="Pfam" id="PF09350"/>
    </source>
</evidence>
<evidence type="ECO:0000313" key="3">
    <source>
        <dbReference type="EMBL" id="KAF6023638.1"/>
    </source>
</evidence>
<dbReference type="InterPro" id="IPR018961">
    <property type="entry name" value="DnaJ_homolog_subfam-C_membr-28"/>
</dbReference>
<name>A0A7J7JE31_BUGNE</name>
<dbReference type="PANTHER" id="PTHR39158:SF1">
    <property type="entry name" value="DNAJ HOMOLOG SUBFAMILY C MEMBER 28"/>
    <property type="match status" value="1"/>
</dbReference>
<organism evidence="3 4">
    <name type="scientific">Bugula neritina</name>
    <name type="common">Brown bryozoan</name>
    <name type="synonym">Sertularia neritina</name>
    <dbReference type="NCBI Taxonomy" id="10212"/>
    <lineage>
        <taxon>Eukaryota</taxon>
        <taxon>Metazoa</taxon>
        <taxon>Spiralia</taxon>
        <taxon>Lophotrochozoa</taxon>
        <taxon>Bryozoa</taxon>
        <taxon>Gymnolaemata</taxon>
        <taxon>Cheilostomatida</taxon>
        <taxon>Flustrina</taxon>
        <taxon>Buguloidea</taxon>
        <taxon>Bugulidae</taxon>
        <taxon>Bugula</taxon>
    </lineage>
</organism>
<dbReference type="OrthoDB" id="1922282at2759"/>
<comment type="caution">
    <text evidence="3">The sequence shown here is derived from an EMBL/GenBank/DDBJ whole genome shotgun (WGS) entry which is preliminary data.</text>
</comment>
<evidence type="ECO:0000256" key="1">
    <source>
        <dbReference type="SAM" id="MobiDB-lite"/>
    </source>
</evidence>
<feature type="compositionally biased region" description="Basic and acidic residues" evidence="1">
    <location>
        <begin position="1"/>
        <end position="17"/>
    </location>
</feature>